<protein>
    <submittedName>
        <fullName evidence="2">Uncharacterized protein</fullName>
    </submittedName>
</protein>
<comment type="caution">
    <text evidence="2">The sequence shown here is derived from an EMBL/GenBank/DDBJ whole genome shotgun (WGS) entry which is preliminary data.</text>
</comment>
<keyword evidence="3" id="KW-1185">Reference proteome</keyword>
<gene>
    <name evidence="2" type="ORF">Dda_1916</name>
</gene>
<reference evidence="2" key="1">
    <citation type="submission" date="2023-01" db="EMBL/GenBank/DDBJ databases">
        <title>The chitinases involved in constricting ring structure development in the nematode-trapping fungus Drechslerella dactyloides.</title>
        <authorList>
            <person name="Wang R."/>
            <person name="Zhang L."/>
            <person name="Tang P."/>
            <person name="Li S."/>
            <person name="Liang L."/>
        </authorList>
    </citation>
    <scope>NUCLEOTIDE SEQUENCE</scope>
    <source>
        <strain evidence="2">YMF1.00031</strain>
    </source>
</reference>
<evidence type="ECO:0000256" key="1">
    <source>
        <dbReference type="SAM" id="MobiDB-lite"/>
    </source>
</evidence>
<dbReference type="AlphaFoldDB" id="A0AAD6J2J6"/>
<evidence type="ECO:0000313" key="2">
    <source>
        <dbReference type="EMBL" id="KAJ6263353.1"/>
    </source>
</evidence>
<organism evidence="2 3">
    <name type="scientific">Drechslerella dactyloides</name>
    <name type="common">Nematode-trapping fungus</name>
    <name type="synonym">Arthrobotrys dactyloides</name>
    <dbReference type="NCBI Taxonomy" id="74499"/>
    <lineage>
        <taxon>Eukaryota</taxon>
        <taxon>Fungi</taxon>
        <taxon>Dikarya</taxon>
        <taxon>Ascomycota</taxon>
        <taxon>Pezizomycotina</taxon>
        <taxon>Orbiliomycetes</taxon>
        <taxon>Orbiliales</taxon>
        <taxon>Orbiliaceae</taxon>
        <taxon>Drechslerella</taxon>
    </lineage>
</organism>
<proteinExistence type="predicted"/>
<feature type="region of interest" description="Disordered" evidence="1">
    <location>
        <begin position="67"/>
        <end position="105"/>
    </location>
</feature>
<feature type="region of interest" description="Disordered" evidence="1">
    <location>
        <begin position="1"/>
        <end position="41"/>
    </location>
</feature>
<dbReference type="Proteomes" id="UP001221413">
    <property type="component" value="Unassembled WGS sequence"/>
</dbReference>
<dbReference type="EMBL" id="JAQGDS010000002">
    <property type="protein sequence ID" value="KAJ6263353.1"/>
    <property type="molecule type" value="Genomic_DNA"/>
</dbReference>
<evidence type="ECO:0000313" key="3">
    <source>
        <dbReference type="Proteomes" id="UP001221413"/>
    </source>
</evidence>
<feature type="region of interest" description="Disordered" evidence="1">
    <location>
        <begin position="200"/>
        <end position="229"/>
    </location>
</feature>
<name>A0AAD6J2J6_DREDA</name>
<accession>A0AAD6J2J6</accession>
<feature type="compositionally biased region" description="Polar residues" evidence="1">
    <location>
        <begin position="25"/>
        <end position="36"/>
    </location>
</feature>
<feature type="compositionally biased region" description="Basic residues" evidence="1">
    <location>
        <begin position="76"/>
        <end position="91"/>
    </location>
</feature>
<sequence length="229" mass="25841">MPDSKSKPDPCAPLQQLGASPNPPTISNETPPSASRLNPRHRPTINVFLSAALREHAGPHGFPLITELNRREREKRTKRRRRRPISRHPMVRRPIPPSHTPDGNPIMPAWGADVLDPREHLPKLREMLESGEVPDYHRTNLEAVISDLENGIQPWDWYQEGQPVELEDIDFDKPLWKANSIRFTTFMVNATSPRTSHSNLNLIKSHHPPMTIGALNDTGRKDPTTCGGS</sequence>